<evidence type="ECO:0000256" key="4">
    <source>
        <dbReference type="SAM" id="SignalP"/>
    </source>
</evidence>
<dbReference type="GO" id="GO:0050821">
    <property type="term" value="P:protein stabilization"/>
    <property type="evidence" value="ECO:0007669"/>
    <property type="project" value="TreeGrafter"/>
</dbReference>
<accession>A0A3N3ZU98</accession>
<dbReference type="SMR" id="A0A3N3ZU98"/>
<dbReference type="OMA" id="FMQSAKP"/>
<dbReference type="SUPFAM" id="SSF111384">
    <property type="entry name" value="OmpH-like"/>
    <property type="match status" value="1"/>
</dbReference>
<feature type="chain" id="PRO_5043355027" evidence="4">
    <location>
        <begin position="36"/>
        <end position="191"/>
    </location>
</feature>
<proteinExistence type="inferred from homology"/>
<evidence type="ECO:0000256" key="2">
    <source>
        <dbReference type="ARBA" id="ARBA00022729"/>
    </source>
</evidence>
<feature type="signal peptide" evidence="4">
    <location>
        <begin position="1"/>
        <end position="35"/>
    </location>
</feature>
<evidence type="ECO:0000256" key="1">
    <source>
        <dbReference type="ARBA" id="ARBA00009091"/>
    </source>
</evidence>
<evidence type="ECO:0000256" key="3">
    <source>
        <dbReference type="SAM" id="MobiDB-lite"/>
    </source>
</evidence>
<evidence type="ECO:0000313" key="5">
    <source>
        <dbReference type="EMBL" id="MWZ39716.1"/>
    </source>
</evidence>
<name>A0A3N3ZU98_FRATU</name>
<dbReference type="PANTHER" id="PTHR35089">
    <property type="entry name" value="CHAPERONE PROTEIN SKP"/>
    <property type="match status" value="1"/>
</dbReference>
<comment type="caution">
    <text evidence="5">The sequence shown here is derived from an EMBL/GenBank/DDBJ whole genome shotgun (WGS) entry which is preliminary data.</text>
</comment>
<feature type="region of interest" description="Disordered" evidence="3">
    <location>
        <begin position="86"/>
        <end position="119"/>
    </location>
</feature>
<dbReference type="GO" id="GO:0005829">
    <property type="term" value="C:cytosol"/>
    <property type="evidence" value="ECO:0007669"/>
    <property type="project" value="TreeGrafter"/>
</dbReference>
<dbReference type="Proteomes" id="UP000469081">
    <property type="component" value="Unassembled WGS sequence"/>
</dbReference>
<comment type="similarity">
    <text evidence="1">Belongs to the Skp family.</text>
</comment>
<protein>
    <submittedName>
        <fullName evidence="5">OmpH family outer membrane protein</fullName>
    </submittedName>
</protein>
<dbReference type="InterPro" id="IPR024930">
    <property type="entry name" value="Skp_dom_sf"/>
</dbReference>
<dbReference type="PANTHER" id="PTHR35089:SF1">
    <property type="entry name" value="CHAPERONE PROTEIN SKP"/>
    <property type="match status" value="1"/>
</dbReference>
<dbReference type="EMBL" id="VJEZ01000004">
    <property type="protein sequence ID" value="MWZ39716.1"/>
    <property type="molecule type" value="Genomic_DNA"/>
</dbReference>
<sequence length="191" mass="20945">MFYKLNKQGRKIMKKTILGAMIAGGLMVSATTAMAGGVGFANVQDIFETSPLGKAKVTADEKKLKPQMDQLKQNITALQEKVNAYTQEKDDVQTDDSKGDTKDAQSADKVENQDKQQAQADLEKAMKDYQNLMNQVQKMASDDADAFKDALTKASAQVAKEKQLDAILPAEMSLYNVDSIDVTKDVIAKMQ</sequence>
<dbReference type="Pfam" id="PF03938">
    <property type="entry name" value="OmpH"/>
    <property type="match status" value="1"/>
</dbReference>
<feature type="compositionally biased region" description="Basic and acidic residues" evidence="3">
    <location>
        <begin position="87"/>
        <end position="114"/>
    </location>
</feature>
<dbReference type="AlphaFoldDB" id="A0A3N3ZU98"/>
<organism evidence="5 6">
    <name type="scientific">Francisella tularensis</name>
    <dbReference type="NCBI Taxonomy" id="263"/>
    <lineage>
        <taxon>Bacteria</taxon>
        <taxon>Pseudomonadati</taxon>
        <taxon>Pseudomonadota</taxon>
        <taxon>Gammaproteobacteria</taxon>
        <taxon>Thiotrichales</taxon>
        <taxon>Francisellaceae</taxon>
        <taxon>Francisella</taxon>
    </lineage>
</organism>
<dbReference type="Gene3D" id="3.30.910.20">
    <property type="entry name" value="Skp domain"/>
    <property type="match status" value="1"/>
</dbReference>
<reference evidence="5 6" key="1">
    <citation type="submission" date="2019-06" db="EMBL/GenBank/DDBJ databases">
        <title>Phylogeography and genetic diversity of Francisella tularensis subsp. holarctica in France (1947-2018).</title>
        <authorList>
            <person name="Kevin M."/>
            <person name="Madani N."/>
            <person name="Maurin M."/>
        </authorList>
    </citation>
    <scope>NUCLEOTIDE SEQUENCE [LARGE SCALE GENOMIC DNA]</scope>
    <source>
        <strain evidence="5 6">ATCC 15482</strain>
    </source>
</reference>
<gene>
    <name evidence="5" type="ORF">FNC33_04025</name>
</gene>
<keyword evidence="2 4" id="KW-0732">Signal</keyword>
<dbReference type="SMART" id="SM00935">
    <property type="entry name" value="OmpH"/>
    <property type="match status" value="1"/>
</dbReference>
<evidence type="ECO:0000313" key="6">
    <source>
        <dbReference type="Proteomes" id="UP000469081"/>
    </source>
</evidence>
<dbReference type="InterPro" id="IPR005632">
    <property type="entry name" value="Chaperone_Skp"/>
</dbReference>
<dbReference type="GO" id="GO:0051082">
    <property type="term" value="F:unfolded protein binding"/>
    <property type="evidence" value="ECO:0007669"/>
    <property type="project" value="InterPro"/>
</dbReference>